<feature type="signal peptide" evidence="2">
    <location>
        <begin position="1"/>
        <end position="24"/>
    </location>
</feature>
<dbReference type="Proteomes" id="UP000707451">
    <property type="component" value="Unassembled WGS sequence"/>
</dbReference>
<comment type="caution">
    <text evidence="3">The sequence shown here is derived from an EMBL/GenBank/DDBJ whole genome shotgun (WGS) entry which is preliminary data.</text>
</comment>
<dbReference type="EMBL" id="JAHRHY010000002">
    <property type="protein sequence ID" value="KAG9071881.1"/>
    <property type="molecule type" value="Genomic_DNA"/>
</dbReference>
<feature type="region of interest" description="Disordered" evidence="1">
    <location>
        <begin position="120"/>
        <end position="155"/>
    </location>
</feature>
<sequence>MHFSSFSSRQSFFFVLTLPLSLHASKLPTNRGLPNARLKRRSTFRAEGAPPKQRLRTSQHLRAPVTPTPIVITTPQPIPATANNTRARFRAPRPVATTVVSTTQPMPAIVHNTRARTPRTVPSLIASEGEDSYDEEDDNGEDDNGFESEDFDIDEETEVGVDNDIEGEANYDVEEVNDHDVVPRPISFALEKDAYLSKKRGLKETESYTSLINTLVFGGAMIDSTAVAAHADPNDIEEMEDVVLEQIKAQEVL</sequence>
<keyword evidence="2" id="KW-0732">Signal</keyword>
<feature type="chain" id="PRO_5040426116" evidence="2">
    <location>
        <begin position="25"/>
        <end position="253"/>
    </location>
</feature>
<keyword evidence="4" id="KW-1185">Reference proteome</keyword>
<evidence type="ECO:0000313" key="4">
    <source>
        <dbReference type="Proteomes" id="UP000707451"/>
    </source>
</evidence>
<evidence type="ECO:0000313" key="3">
    <source>
        <dbReference type="EMBL" id="KAG9071881.1"/>
    </source>
</evidence>
<name>A0A9P7Y5S4_9FUNG</name>
<dbReference type="AlphaFoldDB" id="A0A9P7Y5S4"/>
<evidence type="ECO:0000256" key="2">
    <source>
        <dbReference type="SAM" id="SignalP"/>
    </source>
</evidence>
<gene>
    <name evidence="3" type="ORF">KI688_006098</name>
</gene>
<proteinExistence type="predicted"/>
<feature type="compositionally biased region" description="Acidic residues" evidence="1">
    <location>
        <begin position="128"/>
        <end position="155"/>
    </location>
</feature>
<evidence type="ECO:0000256" key="1">
    <source>
        <dbReference type="SAM" id="MobiDB-lite"/>
    </source>
</evidence>
<organism evidence="3 4">
    <name type="scientific">Linnemannia hyalina</name>
    <dbReference type="NCBI Taxonomy" id="64524"/>
    <lineage>
        <taxon>Eukaryota</taxon>
        <taxon>Fungi</taxon>
        <taxon>Fungi incertae sedis</taxon>
        <taxon>Mucoromycota</taxon>
        <taxon>Mortierellomycotina</taxon>
        <taxon>Mortierellomycetes</taxon>
        <taxon>Mortierellales</taxon>
        <taxon>Mortierellaceae</taxon>
        <taxon>Linnemannia</taxon>
    </lineage>
</organism>
<reference evidence="3" key="1">
    <citation type="submission" date="2021-06" db="EMBL/GenBank/DDBJ databases">
        <title>Genome Sequence of Mortierella hyaline Strain SCG-10, a Cold-Adapted, Nitrate-Reducing Fungus Isolated from Soil in Minnesota, USA.</title>
        <authorList>
            <person name="Aldossari N."/>
        </authorList>
    </citation>
    <scope>NUCLEOTIDE SEQUENCE</scope>
    <source>
        <strain evidence="3">SCG-10</strain>
    </source>
</reference>
<accession>A0A9P7Y5S4</accession>
<protein>
    <submittedName>
        <fullName evidence="3">Uncharacterized protein</fullName>
    </submittedName>
</protein>